<dbReference type="RefSeq" id="WP_058717585.1">
    <property type="nucleotide sequence ID" value="NZ_LDTC01000106.1"/>
</dbReference>
<accession>A0A147J6B1</accession>
<name>A0A147J6B1_9SPHN</name>
<gene>
    <name evidence="2" type="ORF">NS258_13480</name>
</gene>
<evidence type="ECO:0008006" key="4">
    <source>
        <dbReference type="Google" id="ProtNLM"/>
    </source>
</evidence>
<dbReference type="EMBL" id="LDTC01000106">
    <property type="protein sequence ID" value="KTW10178.1"/>
    <property type="molecule type" value="Genomic_DNA"/>
</dbReference>
<sequence>MARTASLVMMAPVLMVAAPVHAADPARDAAWAERLGWGPSAAPANGPVPGSDAWLRQQLDDQPAPLPPAVQAQIDAMRISKERVAALVVETDAMQRDLKAIPDLDQRKAAREAYQKALNGLADEARQRFILRALYAPDQLRERMTWFWFNHFNVQANKRDIRAMVGDYEETIRAHALGRYRDLLEATLRHPAMLRYLDNDQNARGKINENYAREIMELHSMGVGSGYSQQDVQELARILTGVGVDQKPDAPKLKPELQPQYLRAGLFEFNPARHDFGTKHFLGHTIPGSGFHEVEQALDLIADSPATAHHVSLKLATYFMGDKPPSALVDRMAATFRKSHGDIAELLKTMIRSREFSGSLGSGFKDPVGYTLSAVRLAYGD</sequence>
<dbReference type="PATRIC" id="fig|33051.5.peg.171"/>
<protein>
    <recommendedName>
        <fullName evidence="4">DUF1800 domain-containing protein</fullName>
    </recommendedName>
</protein>
<reference evidence="2 3" key="1">
    <citation type="journal article" date="2016" name="Front. Microbiol.">
        <title>Genomic Resource of Rice Seed Associated Bacteria.</title>
        <authorList>
            <person name="Midha S."/>
            <person name="Bansal K."/>
            <person name="Sharma S."/>
            <person name="Kumar N."/>
            <person name="Patil P.P."/>
            <person name="Chaudhry V."/>
            <person name="Patil P.B."/>
        </authorList>
    </citation>
    <scope>NUCLEOTIDE SEQUENCE [LARGE SCALE GENOMIC DNA]</scope>
    <source>
        <strain evidence="2 3">NS258</strain>
    </source>
</reference>
<evidence type="ECO:0000256" key="1">
    <source>
        <dbReference type="SAM" id="SignalP"/>
    </source>
</evidence>
<proteinExistence type="predicted"/>
<dbReference type="AlphaFoldDB" id="A0A147J6B1"/>
<evidence type="ECO:0000313" key="3">
    <source>
        <dbReference type="Proteomes" id="UP000074410"/>
    </source>
</evidence>
<dbReference type="InterPro" id="IPR014917">
    <property type="entry name" value="DUF1800"/>
</dbReference>
<feature type="signal peptide" evidence="1">
    <location>
        <begin position="1"/>
        <end position="22"/>
    </location>
</feature>
<organism evidence="2 3">
    <name type="scientific">Sphingomonas sanguinis</name>
    <dbReference type="NCBI Taxonomy" id="33051"/>
    <lineage>
        <taxon>Bacteria</taxon>
        <taxon>Pseudomonadati</taxon>
        <taxon>Pseudomonadota</taxon>
        <taxon>Alphaproteobacteria</taxon>
        <taxon>Sphingomonadales</taxon>
        <taxon>Sphingomonadaceae</taxon>
        <taxon>Sphingomonas</taxon>
    </lineage>
</organism>
<dbReference type="Proteomes" id="UP000074410">
    <property type="component" value="Unassembled WGS sequence"/>
</dbReference>
<feature type="non-terminal residue" evidence="2">
    <location>
        <position position="381"/>
    </location>
</feature>
<dbReference type="Pfam" id="PF08811">
    <property type="entry name" value="DUF1800"/>
    <property type="match status" value="1"/>
</dbReference>
<feature type="chain" id="PRO_5007549402" description="DUF1800 domain-containing protein" evidence="1">
    <location>
        <begin position="23"/>
        <end position="381"/>
    </location>
</feature>
<evidence type="ECO:0000313" key="2">
    <source>
        <dbReference type="EMBL" id="KTW10178.1"/>
    </source>
</evidence>
<comment type="caution">
    <text evidence="2">The sequence shown here is derived from an EMBL/GenBank/DDBJ whole genome shotgun (WGS) entry which is preliminary data.</text>
</comment>
<keyword evidence="1" id="KW-0732">Signal</keyword>